<comment type="subcellular location">
    <subcellularLocation>
        <location evidence="2">Chromosome</location>
    </subcellularLocation>
    <subcellularLocation>
        <location evidence="1">Nucleus</location>
    </subcellularLocation>
</comment>
<dbReference type="InterPro" id="IPR038751">
    <property type="entry name" value="INTS8"/>
</dbReference>
<dbReference type="PANTHER" id="PTHR13350:SF1">
    <property type="entry name" value="INTEGRATOR COMPLEX SUBUNIT 8"/>
    <property type="match status" value="1"/>
</dbReference>
<comment type="similarity">
    <text evidence="3">Belongs to the Integrator subunit 8 family.</text>
</comment>
<protein>
    <recommendedName>
        <fullName evidence="6">INTS8 TPR repeats domain-containing protein</fullName>
    </recommendedName>
</protein>
<dbReference type="GO" id="GO:0034472">
    <property type="term" value="P:snRNA 3'-end processing"/>
    <property type="evidence" value="ECO:0007669"/>
    <property type="project" value="InterPro"/>
</dbReference>
<evidence type="ECO:0000256" key="3">
    <source>
        <dbReference type="ARBA" id="ARBA00007147"/>
    </source>
</evidence>
<reference evidence="7" key="1">
    <citation type="submission" date="2014-12" db="EMBL/GenBank/DDBJ databases">
        <title>Insight into the proteome of Arion vulgaris.</title>
        <authorList>
            <person name="Aradska J."/>
            <person name="Bulat T."/>
            <person name="Smidak R."/>
            <person name="Sarate P."/>
            <person name="Gangsoo J."/>
            <person name="Sialana F."/>
            <person name="Bilban M."/>
            <person name="Lubec G."/>
        </authorList>
    </citation>
    <scope>NUCLEOTIDE SEQUENCE</scope>
    <source>
        <tissue evidence="7">Skin</tissue>
    </source>
</reference>
<dbReference type="GO" id="GO:0032039">
    <property type="term" value="C:integrator complex"/>
    <property type="evidence" value="ECO:0007669"/>
    <property type="project" value="TreeGrafter"/>
</dbReference>
<dbReference type="InterPro" id="IPR057980">
    <property type="entry name" value="TPR_INTS8"/>
</dbReference>
<dbReference type="Pfam" id="PF25756">
    <property type="entry name" value="TPR_INTS8"/>
    <property type="match status" value="1"/>
</dbReference>
<evidence type="ECO:0000256" key="4">
    <source>
        <dbReference type="ARBA" id="ARBA00022454"/>
    </source>
</evidence>
<dbReference type="GO" id="GO:0005694">
    <property type="term" value="C:chromosome"/>
    <property type="evidence" value="ECO:0007669"/>
    <property type="project" value="UniProtKB-SubCell"/>
</dbReference>
<name>A0A0B7AGH2_9EUPU</name>
<keyword evidence="4" id="KW-0158">Chromosome</keyword>
<evidence type="ECO:0000256" key="2">
    <source>
        <dbReference type="ARBA" id="ARBA00004286"/>
    </source>
</evidence>
<accession>A0A0B7AGH2</accession>
<organism evidence="7">
    <name type="scientific">Arion vulgaris</name>
    <dbReference type="NCBI Taxonomy" id="1028688"/>
    <lineage>
        <taxon>Eukaryota</taxon>
        <taxon>Metazoa</taxon>
        <taxon>Spiralia</taxon>
        <taxon>Lophotrochozoa</taxon>
        <taxon>Mollusca</taxon>
        <taxon>Gastropoda</taxon>
        <taxon>Heterobranchia</taxon>
        <taxon>Euthyneura</taxon>
        <taxon>Panpulmonata</taxon>
        <taxon>Eupulmonata</taxon>
        <taxon>Stylommatophora</taxon>
        <taxon>Helicina</taxon>
        <taxon>Arionoidea</taxon>
        <taxon>Arionidae</taxon>
        <taxon>Arion</taxon>
    </lineage>
</organism>
<evidence type="ECO:0000313" key="7">
    <source>
        <dbReference type="EMBL" id="CEK79747.1"/>
    </source>
</evidence>
<evidence type="ECO:0000256" key="1">
    <source>
        <dbReference type="ARBA" id="ARBA00004123"/>
    </source>
</evidence>
<keyword evidence="5" id="KW-0539">Nucleus</keyword>
<dbReference type="AlphaFoldDB" id="A0A0B7AGH2"/>
<dbReference type="PANTHER" id="PTHR13350">
    <property type="entry name" value="INTEGRATOR COMPLEX SUBUNIT 8"/>
    <property type="match status" value="1"/>
</dbReference>
<feature type="domain" description="INTS8 TPR repeats" evidence="6">
    <location>
        <begin position="519"/>
        <end position="1008"/>
    </location>
</feature>
<sequence>MTEVHIPKAQAATLTSLPSIAWYEFILNEKLLKEHLSQENPDPSPCQLMTQFLQQAEIEMAAVIQTANEKKAQGTPVTLPISVNKMEEDTKPVEPTKKVMALRLLAVRVGCLMRWNLIAMEKGAPIPILQALLIQLLQLCVPNVIDNIHNPDLEVSSLSSLGFFVVHLFHRWCIRSVVRDSFPTKPIKQAYMPMPGQVDPNVVMAQATDTIIRKFKEELPASISFLENCLHALETDHNSASMPTAECFGMPREESEQQFLWSNTSDVPAEEITCQICFDLGALYFFKGDYRKAYEKFRVCKQLSGQLNEPKYCSIDKERLRGYLTSCSSLLGVTAEAKTPSLFERAEIARKKDFQGIVEILSEDNVKHELDMSYRGNLQDELLRRGMSDLHVNVYLCNFVRTVVEGKALVSPILETLKNADSYVLGFLIDLLNNVMKGSSAMQKSNLKCFVLHLIELLPPGSAFSQQVLASEFVTNFSQAEIKELTTDDIDSNNLCLQDIGMEDAAAMTNIPSTREPSYNVSDIEEQLLAVYDPKLVKEILTELYENRGLNAVQIISLNDKWKVPKELKQLLESVNADKLREFDRIYLYVLIAKARHCVDLKIFERARQLLQVVESILSDVSYGAARHAAWQVLLIVLSQFSFRYVLGEGQSIQGLAMQCKQCLTVVRLGQEVTPSVEVVEHCCAFLCNVGEWQYLSDLNNTADGFIELSRLFGCLVKDVLLKKNVRKQARDLWDAVLSIYQPGNSKRPPTAHASAVRRDQPFGLLPRNLLTSFLLKIIEPNILSILISLFTKLFSILKDDVTSEISTEYLHLWPTAIGVSMGTVSLVEDTLKMLLAHGLKVHPTQPSWLRTQADIYFVEGQHSTAIKFYLEAGVVATDFFTCPVPRSIFDDVVYRRLIKCCSYLQCHTQVAVLCQYLDEPDYNTAFKALQERNVYDAMDTYYCCIWDVSMLEFIVHIHTRKGEMDKKQAALRALSQMDLNSNNPDQIQKRAVHIRKTKFLRALAKQYLG</sequence>
<dbReference type="EMBL" id="HACG01032882">
    <property type="protein sequence ID" value="CEK79747.1"/>
    <property type="molecule type" value="Transcribed_RNA"/>
</dbReference>
<proteinExistence type="inferred from homology"/>
<evidence type="ECO:0000259" key="6">
    <source>
        <dbReference type="Pfam" id="PF25756"/>
    </source>
</evidence>
<evidence type="ECO:0000256" key="5">
    <source>
        <dbReference type="ARBA" id="ARBA00023242"/>
    </source>
</evidence>
<gene>
    <name evidence="7" type="primary">ORF117165</name>
</gene>